<reference evidence="8" key="1">
    <citation type="submission" date="2016-06" db="UniProtKB">
        <authorList>
            <consortium name="WormBaseParasite"/>
        </authorList>
    </citation>
    <scope>IDENTIFICATION</scope>
</reference>
<evidence type="ECO:0000313" key="7">
    <source>
        <dbReference type="Proteomes" id="UP000271098"/>
    </source>
</evidence>
<gene>
    <name evidence="6" type="ORF">GPUH_LOCUS2108</name>
</gene>
<dbReference type="InterPro" id="IPR000340">
    <property type="entry name" value="Dual-sp_phosphatase_cat-dom"/>
</dbReference>
<evidence type="ECO:0000256" key="4">
    <source>
        <dbReference type="ARBA" id="ARBA00022912"/>
    </source>
</evidence>
<accession>A0A183D067</accession>
<dbReference type="CDD" id="cd14498">
    <property type="entry name" value="DSP"/>
    <property type="match status" value="1"/>
</dbReference>
<dbReference type="GO" id="GO:0008138">
    <property type="term" value="F:protein tyrosine/serine/threonine phosphatase activity"/>
    <property type="evidence" value="ECO:0007669"/>
    <property type="project" value="TreeGrafter"/>
</dbReference>
<dbReference type="EMBL" id="UYRT01002964">
    <property type="protein sequence ID" value="VDK32248.1"/>
    <property type="molecule type" value="Genomic_DNA"/>
</dbReference>
<dbReference type="EC" id="3.1.3.48" evidence="2"/>
<sequence>MIEKVSDGLLVGDASSVLDETRLQRFTDLQITHVLTVAAAGIPEEKRVPGVRYMFIFALDLPTQDMFADNALGMRTTEAGMSRSIFVIAAYLMKRFRWTAKKALQHIQQIRPVAQPNDGFLQQLHIFENANYEANIECIMRHPLYKRWLLSSSSADTG</sequence>
<dbReference type="InterPro" id="IPR020422">
    <property type="entry name" value="TYR_PHOSPHATASE_DUAL_dom"/>
</dbReference>
<dbReference type="GO" id="GO:0004725">
    <property type="term" value="F:protein tyrosine phosphatase activity"/>
    <property type="evidence" value="ECO:0007669"/>
    <property type="project" value="UniProtKB-EC"/>
</dbReference>
<dbReference type="SMART" id="SM00195">
    <property type="entry name" value="DSPc"/>
    <property type="match status" value="1"/>
</dbReference>
<proteinExistence type="inferred from homology"/>
<comment type="similarity">
    <text evidence="1">Belongs to the protein-tyrosine phosphatase family. Non-receptor class dual specificity subfamily.</text>
</comment>
<dbReference type="GO" id="GO:0005634">
    <property type="term" value="C:nucleus"/>
    <property type="evidence" value="ECO:0007669"/>
    <property type="project" value="TreeGrafter"/>
</dbReference>
<keyword evidence="4" id="KW-0904">Protein phosphatase</keyword>
<dbReference type="WBParaSite" id="GPUH_0000211301-mRNA-1">
    <property type="protein sequence ID" value="GPUH_0000211301-mRNA-1"/>
    <property type="gene ID" value="GPUH_0000211301"/>
</dbReference>
<organism evidence="8">
    <name type="scientific">Gongylonema pulchrum</name>
    <dbReference type="NCBI Taxonomy" id="637853"/>
    <lineage>
        <taxon>Eukaryota</taxon>
        <taxon>Metazoa</taxon>
        <taxon>Ecdysozoa</taxon>
        <taxon>Nematoda</taxon>
        <taxon>Chromadorea</taxon>
        <taxon>Rhabditida</taxon>
        <taxon>Spirurina</taxon>
        <taxon>Spiruromorpha</taxon>
        <taxon>Spiruroidea</taxon>
        <taxon>Gongylonematidae</taxon>
        <taxon>Gongylonema</taxon>
    </lineage>
</organism>
<evidence type="ECO:0000313" key="8">
    <source>
        <dbReference type="WBParaSite" id="GPUH_0000211301-mRNA-1"/>
    </source>
</evidence>
<dbReference type="AlphaFoldDB" id="A0A183D067"/>
<keyword evidence="3" id="KW-0378">Hydrolase</keyword>
<dbReference type="PANTHER" id="PTHR45848:SF4">
    <property type="entry name" value="DUAL SPECIFICITY PROTEIN PHOSPHATASE 12"/>
    <property type="match status" value="1"/>
</dbReference>
<dbReference type="SUPFAM" id="SSF52799">
    <property type="entry name" value="(Phosphotyrosine protein) phosphatases II"/>
    <property type="match status" value="1"/>
</dbReference>
<evidence type="ECO:0000313" key="6">
    <source>
        <dbReference type="EMBL" id="VDK32248.1"/>
    </source>
</evidence>
<dbReference type="Gene3D" id="3.90.190.10">
    <property type="entry name" value="Protein tyrosine phosphatase superfamily"/>
    <property type="match status" value="2"/>
</dbReference>
<feature type="domain" description="Tyrosine-protein phosphatase" evidence="5">
    <location>
        <begin position="1"/>
        <end position="130"/>
    </location>
</feature>
<name>A0A183D067_9BILA</name>
<dbReference type="OrthoDB" id="2017893at2759"/>
<evidence type="ECO:0000256" key="3">
    <source>
        <dbReference type="ARBA" id="ARBA00022801"/>
    </source>
</evidence>
<protein>
    <recommendedName>
        <fullName evidence="2">protein-tyrosine-phosphatase</fullName>
        <ecNumber evidence="2">3.1.3.48</ecNumber>
    </recommendedName>
</protein>
<dbReference type="Proteomes" id="UP000271098">
    <property type="component" value="Unassembled WGS sequence"/>
</dbReference>
<evidence type="ECO:0000259" key="5">
    <source>
        <dbReference type="SMART" id="SM00195"/>
    </source>
</evidence>
<evidence type="ECO:0000256" key="2">
    <source>
        <dbReference type="ARBA" id="ARBA00013064"/>
    </source>
</evidence>
<keyword evidence="7" id="KW-1185">Reference proteome</keyword>
<reference evidence="6 7" key="2">
    <citation type="submission" date="2018-11" db="EMBL/GenBank/DDBJ databases">
        <authorList>
            <consortium name="Pathogen Informatics"/>
        </authorList>
    </citation>
    <scope>NUCLEOTIDE SEQUENCE [LARGE SCALE GENOMIC DNA]</scope>
</reference>
<evidence type="ECO:0000256" key="1">
    <source>
        <dbReference type="ARBA" id="ARBA00008601"/>
    </source>
</evidence>
<dbReference type="Pfam" id="PF00782">
    <property type="entry name" value="DSPc"/>
    <property type="match status" value="1"/>
</dbReference>
<dbReference type="InterPro" id="IPR029021">
    <property type="entry name" value="Prot-tyrosine_phosphatase-like"/>
</dbReference>
<dbReference type="PANTHER" id="PTHR45848">
    <property type="entry name" value="DUAL SPECIFICITY PROTEIN PHOSPHATASE 12 FAMILY MEMBER"/>
    <property type="match status" value="1"/>
</dbReference>